<reference evidence="3 4" key="1">
    <citation type="submission" date="2018-10" db="EMBL/GenBank/DDBJ databases">
        <title>Genomic Encyclopedia of Archaeal and Bacterial Type Strains, Phase II (KMG-II): from individual species to whole genera.</title>
        <authorList>
            <person name="Goeker M."/>
        </authorList>
    </citation>
    <scope>NUCLEOTIDE SEQUENCE [LARGE SCALE GENOMIC DNA]</scope>
    <source>
        <strain evidence="3 4">DSM 18602</strain>
    </source>
</reference>
<keyword evidence="4" id="KW-1185">Reference proteome</keyword>
<feature type="chain" id="PRO_5019812960" description="Secretion system C-terminal sorting domain-containing protein" evidence="1">
    <location>
        <begin position="29"/>
        <end position="2092"/>
    </location>
</feature>
<name>A0A495J7T8_9SPHI</name>
<comment type="caution">
    <text evidence="3">The sequence shown here is derived from an EMBL/GenBank/DDBJ whole genome shotgun (WGS) entry which is preliminary data.</text>
</comment>
<dbReference type="Gene3D" id="2.60.120.260">
    <property type="entry name" value="Galactose-binding domain-like"/>
    <property type="match status" value="1"/>
</dbReference>
<accession>A0A495J7T8</accession>
<dbReference type="EMBL" id="RBKU01000001">
    <property type="protein sequence ID" value="RKR84424.1"/>
    <property type="molecule type" value="Genomic_DNA"/>
</dbReference>
<feature type="domain" description="Secretion system C-terminal sorting" evidence="2">
    <location>
        <begin position="2016"/>
        <end position="2085"/>
    </location>
</feature>
<dbReference type="RefSeq" id="WP_121200044.1">
    <property type="nucleotide sequence ID" value="NZ_RBKU01000001.1"/>
</dbReference>
<feature type="signal peptide" evidence="1">
    <location>
        <begin position="1"/>
        <end position="28"/>
    </location>
</feature>
<organism evidence="3 4">
    <name type="scientific">Mucilaginibacter gracilis</name>
    <dbReference type="NCBI Taxonomy" id="423350"/>
    <lineage>
        <taxon>Bacteria</taxon>
        <taxon>Pseudomonadati</taxon>
        <taxon>Bacteroidota</taxon>
        <taxon>Sphingobacteriia</taxon>
        <taxon>Sphingobacteriales</taxon>
        <taxon>Sphingobacteriaceae</taxon>
        <taxon>Mucilaginibacter</taxon>
    </lineage>
</organism>
<keyword evidence="1" id="KW-0732">Signal</keyword>
<evidence type="ECO:0000313" key="4">
    <source>
        <dbReference type="Proteomes" id="UP000268007"/>
    </source>
</evidence>
<dbReference type="Proteomes" id="UP000268007">
    <property type="component" value="Unassembled WGS sequence"/>
</dbReference>
<proteinExistence type="predicted"/>
<protein>
    <recommendedName>
        <fullName evidence="2">Secretion system C-terminal sorting domain-containing protein</fullName>
    </recommendedName>
</protein>
<sequence length="2092" mass="222809">MPFCYQRKFAFLKILAVFFCLVTSQFTASGAGTDSSMKYDLTPGGIFDKIVDMYGNTTSLYQLAINDRLRNAAGPTTAPLVMSTCSSGYFQLWMEPGSGMENFASNPTHMARLSVVCQVLNDISSFIHCPLSSTGQKVNIYVRDPTLAGLPLFAGAAATPYYALPYAPTLTTSGIADNLAWITMHSGVDAYTNVISPVQTSTSFFHAKVAINFSGGIVWNTDLSRAPLSNEADLYSIFFHEVMHALGLVSLINPAGNSAFNVPYYYYGRYDQFLQNAAGTYLISNSGSCSMYNYTFRGTPTDLHPNIASCITDHTVCGTAVRFVDGSMVQPVYTPNCWEIGSSLSHIEDECKVPVTFSPAPPASNNLYFAMSNAISLGKMKRYLKGEERQIMCDLGYQCDPHFGHVYNLNDTNYGTGATCPGINVAGIIDGLGSGGNYLYVAKQGFPDTLNGTVIKGGAPFAYNILANDYNADSFVCAEVIIGSGTLNVTAGTSTSTLIYTPSSTSTPGVHLIRYVPVNGATGARGNITYIYVYVGSGNCTPSGCNLVNNGGFESSTFCGTFATYAPFIYTPSTVDCWSAVSSLPFLYSKGCPAGFGWFDCNIPTTETIPSTDIHAASIGTNNHFINLTGAAYDNTSTGERILQSSVVQTTLNTGLQPGNTYVVTYWAKIETAVNPALSSGYFPTVIEQNTHIQFCASQSVLAPIGGAFGLFYPLKPGIVPLAQHQIIKDANNWHSYTDTFKYTGTDVLNNFIIANAPGLNSYTNDYTTNIYFDDVSLQPLSATTLFTAPDTLRTSDTVADLGLYVTIPGGSFTGPGVVYTGGKYKYYPYMSGPGVITVTYNYTDGAGCSQHVVHDFIVLCAPSSSLRVTANINPVCNGRPVVITASGANNYSWTVSSGSVFTNCINCSTSANTDYPGGTTIYTATSTISGCIYQVSDTVTTNPLPTPSISPSGTVSICAGTNATLSASPTGSYTYLWSNGSTTPTISVSGGGYSVTVTNSATHCFATSAPTTINTIPLPSYTLSPSGSVSACGSVVLHSGVKNAYITQWQWNGSNISGASDSNYTATGSGTYRVVLINGCGTVTSPNINVTITGAPAPTIIYNGNTVSGTSLSICYGDVISTPTVAGYTYQWYLNGTMIAGATSANYTVTGSGSYTVVAKSAPTCSGTSTAATITVFGTASGCSPCTVFGGSPGTAFTMLGCTTCTSANFATGGKYFVPGNITLSGTMTIKNADIMVNGGSNITLASGARVTLDSAHLFGCNPLWNGITYNGNPAVLNMIHSTLIEDAVTAVNMTSVPSSTSNIFTSDGAIFNRNQLGILISAYQSTSLSVYPFTIRNTVFTSRNLVRSYNSWPGVDTLKMLSGTPDGYRSPYILNNYTSATLQNGAVAQMGMQIQSVGSGGSLYREIKVGDETADGYLNVMDNMQFGIYAHNSNMSVVNSAFCNMVGAPNQGNGILADCNATQDMVYRLRVYAGTTSRANKFYNCSADAVGSFYPAEFLFQGNYVISTHTNSWPRGCFVKTANYYASLQASNNTLVNVETGINIATTTNVSAGAINMNSNYIQATPPAYSSGVYPANRYIGNGIAASNAASNTCNTCKTTLNANSNNIADAYNGILLNSFGNMSTSSANLNTIVLIKKTFGTQQSGIACFQMSKPYIYSNIVTSAGGTLTSDTSIDAVRVGNSTTNGFVNCNTVSYMGKAFEFTGAQSMQWVHNTMNSHHDGLFIRNGFIGPQMNVTVGAAKYGAINDNTWLGPYTNQTYLLNSVDTFSRLYFTAAGAAPISNGSNSSVFGYKYLWGTSLLIKTYSVFIDPCPAPVFNPWIALGPTTKSLHFSPIMQWKDQNALYRSILEDSTAVDSLDLISDFYTLASTSRYATLANIENALAIGDYSTAASLLGGSFSAMSPTGPDGLGVEVADYDSANQVVSNYLSYYNLYLNYRINNLSSTDSGQISYLASLCPDVNGDVVYQARALYNLVYNNLAPFDDKNCLSGTGMKMEPNQPLTKTLSIDRPQYILFPNPSNGDIQLQQLIQDKNPVRAEVWNEQGQRILQNTLLFNNGKYHLDLKGIMPGIYLLQLRDSNGRNYLLKFTVN</sequence>
<dbReference type="Pfam" id="PF18962">
    <property type="entry name" value="Por_Secre_tail"/>
    <property type="match status" value="1"/>
</dbReference>
<evidence type="ECO:0000259" key="2">
    <source>
        <dbReference type="Pfam" id="PF18962"/>
    </source>
</evidence>
<dbReference type="OrthoDB" id="755689at2"/>
<evidence type="ECO:0000256" key="1">
    <source>
        <dbReference type="SAM" id="SignalP"/>
    </source>
</evidence>
<gene>
    <name evidence="3" type="ORF">BDD43_4659</name>
</gene>
<evidence type="ECO:0000313" key="3">
    <source>
        <dbReference type="EMBL" id="RKR84424.1"/>
    </source>
</evidence>
<dbReference type="InterPro" id="IPR026444">
    <property type="entry name" value="Secre_tail"/>
</dbReference>
<dbReference type="NCBIfam" id="TIGR04183">
    <property type="entry name" value="Por_Secre_tail"/>
    <property type="match status" value="1"/>
</dbReference>